<keyword evidence="2" id="KW-1185">Reference proteome</keyword>
<name>A0AAW0BRJ5_9AGAR</name>
<protein>
    <submittedName>
        <fullName evidence="1">Uncharacterized protein</fullName>
    </submittedName>
</protein>
<proteinExistence type="predicted"/>
<dbReference type="Proteomes" id="UP001383192">
    <property type="component" value="Unassembled WGS sequence"/>
</dbReference>
<organism evidence="1 2">
    <name type="scientific">Paramarasmius palmivorus</name>
    <dbReference type="NCBI Taxonomy" id="297713"/>
    <lineage>
        <taxon>Eukaryota</taxon>
        <taxon>Fungi</taxon>
        <taxon>Dikarya</taxon>
        <taxon>Basidiomycota</taxon>
        <taxon>Agaricomycotina</taxon>
        <taxon>Agaricomycetes</taxon>
        <taxon>Agaricomycetidae</taxon>
        <taxon>Agaricales</taxon>
        <taxon>Marasmiineae</taxon>
        <taxon>Marasmiaceae</taxon>
        <taxon>Paramarasmius</taxon>
    </lineage>
</organism>
<gene>
    <name evidence="1" type="ORF">VNI00_014523</name>
</gene>
<comment type="caution">
    <text evidence="1">The sequence shown here is derived from an EMBL/GenBank/DDBJ whole genome shotgun (WGS) entry which is preliminary data.</text>
</comment>
<evidence type="ECO:0000313" key="1">
    <source>
        <dbReference type="EMBL" id="KAK7029490.1"/>
    </source>
</evidence>
<dbReference type="EMBL" id="JAYKXP010000082">
    <property type="protein sequence ID" value="KAK7029490.1"/>
    <property type="molecule type" value="Genomic_DNA"/>
</dbReference>
<accession>A0AAW0BRJ5</accession>
<reference evidence="1 2" key="1">
    <citation type="submission" date="2024-01" db="EMBL/GenBank/DDBJ databases">
        <title>A draft genome for a cacao thread blight-causing isolate of Paramarasmius palmivorus.</title>
        <authorList>
            <person name="Baruah I.K."/>
            <person name="Bukari Y."/>
            <person name="Amoako-Attah I."/>
            <person name="Meinhardt L.W."/>
            <person name="Bailey B.A."/>
            <person name="Cohen S.P."/>
        </authorList>
    </citation>
    <scope>NUCLEOTIDE SEQUENCE [LARGE SCALE GENOMIC DNA]</scope>
    <source>
        <strain evidence="1 2">GH-12</strain>
    </source>
</reference>
<sequence length="273" mass="31735">MNHHRNEINRFGRQIIYDAFDCDTMLDASRNSITVERLVQFEQDPVANGPETSGEKLDLTGGTFDAMKTSAWNQALIHRLALKAEREAADWHQDWHRFFQKRIHRILREAIEAKPDVDGINRGQAVRHRKFQFRMETAATMLAFSREDDNEEDQDLWAFVLRAVAGLRPDGMSDEEEGIDGEETISYVHNIDFRHPDFRLLFDEVDRTRLIEKDAFVQAGRKRRRRVATSHVLHRPPPPGLAPSYYNPTYLEAMRRGDKDMVELGPKDHQIAK</sequence>
<evidence type="ECO:0000313" key="2">
    <source>
        <dbReference type="Proteomes" id="UP001383192"/>
    </source>
</evidence>
<dbReference type="AlphaFoldDB" id="A0AAW0BRJ5"/>